<keyword evidence="2" id="KW-1185">Reference proteome</keyword>
<reference evidence="1" key="2">
    <citation type="submission" date="2021-08" db="EMBL/GenBank/DDBJ databases">
        <authorList>
            <person name="Tani A."/>
            <person name="Ola A."/>
            <person name="Ogura Y."/>
            <person name="Katsura K."/>
            <person name="Hayashi T."/>
        </authorList>
    </citation>
    <scope>NUCLEOTIDE SEQUENCE</scope>
    <source>
        <strain evidence="1">DSM 14458</strain>
    </source>
</reference>
<comment type="caution">
    <text evidence="1">The sequence shown here is derived from an EMBL/GenBank/DDBJ whole genome shotgun (WGS) entry which is preliminary data.</text>
</comment>
<name>A0ABQ4UQC3_9HYPH</name>
<sequence>MSYCAQPFIVLAEMGTELLRQTRHQAASAMCLADDWAEAGYRNVRIVNGAGAEQDRRQFRETLTLVKQARKRALAI</sequence>
<dbReference type="RefSeq" id="WP_137830978.1">
    <property type="nucleotide sequence ID" value="NZ_BPRE01000003.1"/>
</dbReference>
<dbReference type="EMBL" id="BPRE01000003">
    <property type="protein sequence ID" value="GJE74523.1"/>
    <property type="molecule type" value="Genomic_DNA"/>
</dbReference>
<evidence type="ECO:0000313" key="2">
    <source>
        <dbReference type="Proteomes" id="UP001055093"/>
    </source>
</evidence>
<organism evidence="1 2">
    <name type="scientific">Methylorubrum suomiense</name>
    <dbReference type="NCBI Taxonomy" id="144191"/>
    <lineage>
        <taxon>Bacteria</taxon>
        <taxon>Pseudomonadati</taxon>
        <taxon>Pseudomonadota</taxon>
        <taxon>Alphaproteobacteria</taxon>
        <taxon>Hyphomicrobiales</taxon>
        <taxon>Methylobacteriaceae</taxon>
        <taxon>Methylorubrum</taxon>
    </lineage>
</organism>
<protein>
    <submittedName>
        <fullName evidence="1">Uncharacterized protein</fullName>
    </submittedName>
</protein>
<reference evidence="1" key="1">
    <citation type="journal article" date="2021" name="Front. Microbiol.">
        <title>Comprehensive Comparative Genomics and Phenotyping of Methylobacterium Species.</title>
        <authorList>
            <person name="Alessa O."/>
            <person name="Ogura Y."/>
            <person name="Fujitani Y."/>
            <person name="Takami H."/>
            <person name="Hayashi T."/>
            <person name="Sahin N."/>
            <person name="Tani A."/>
        </authorList>
    </citation>
    <scope>NUCLEOTIDE SEQUENCE</scope>
    <source>
        <strain evidence="1">DSM 14458</strain>
    </source>
</reference>
<evidence type="ECO:0000313" key="1">
    <source>
        <dbReference type="EMBL" id="GJE74523.1"/>
    </source>
</evidence>
<proteinExistence type="predicted"/>
<gene>
    <name evidence="1" type="ORF">BGCPKDLD_1094</name>
</gene>
<dbReference type="Proteomes" id="UP001055093">
    <property type="component" value="Unassembled WGS sequence"/>
</dbReference>
<accession>A0ABQ4UQC3</accession>